<sequence>MPALWQSSQRPMYIRTVWVDGFRHAILTHDDPQFLKLCAKRRRPLSSASCVTSTIRRNISALSHHDDFRNLNFVIENERFSQRTECEPHIEKLNLSDVDNFDSEFVVKASPQPLCDSNSYRIKEAENMRAVKSNRTARTDVKENTELSERVLQWLDLAGKVNLLAEENVERMSQPRHSWPEIQQRNLMKSKTVTELRAKQVKVVDPKTSGVIDRQEYYMPTSANTIENYARQSRNVKSTQRSDTKIKENKKVKDMRASVMETRQKMVSERNAVEKQYAEMVNKKMIPDVKSKKQVHIFMPEALNKKFNSTTPSVTESLLSQIS</sequence>
<organism evidence="1 2">
    <name type="scientific">Brenthis ino</name>
    <name type="common">lesser marbled fritillary</name>
    <dbReference type="NCBI Taxonomy" id="405034"/>
    <lineage>
        <taxon>Eukaryota</taxon>
        <taxon>Metazoa</taxon>
        <taxon>Ecdysozoa</taxon>
        <taxon>Arthropoda</taxon>
        <taxon>Hexapoda</taxon>
        <taxon>Insecta</taxon>
        <taxon>Pterygota</taxon>
        <taxon>Neoptera</taxon>
        <taxon>Endopterygota</taxon>
        <taxon>Lepidoptera</taxon>
        <taxon>Glossata</taxon>
        <taxon>Ditrysia</taxon>
        <taxon>Papilionoidea</taxon>
        <taxon>Nymphalidae</taxon>
        <taxon>Heliconiinae</taxon>
        <taxon>Argynnini</taxon>
        <taxon>Brenthis</taxon>
    </lineage>
</organism>
<reference evidence="1" key="1">
    <citation type="submission" date="2021-12" db="EMBL/GenBank/DDBJ databases">
        <authorList>
            <person name="Martin H S."/>
        </authorList>
    </citation>
    <scope>NUCLEOTIDE SEQUENCE</scope>
</reference>
<evidence type="ECO:0000313" key="2">
    <source>
        <dbReference type="Proteomes" id="UP000838878"/>
    </source>
</evidence>
<gene>
    <name evidence="1" type="ORF">BINO364_LOCUS2266</name>
</gene>
<evidence type="ECO:0000313" key="1">
    <source>
        <dbReference type="EMBL" id="CAH0715328.1"/>
    </source>
</evidence>
<dbReference type="EMBL" id="OV170230">
    <property type="protein sequence ID" value="CAH0715328.1"/>
    <property type="molecule type" value="Genomic_DNA"/>
</dbReference>
<accession>A0A8J9V4L8</accession>
<feature type="non-terminal residue" evidence="1">
    <location>
        <position position="323"/>
    </location>
</feature>
<proteinExistence type="predicted"/>
<dbReference type="OrthoDB" id="6735508at2759"/>
<protein>
    <submittedName>
        <fullName evidence="1">Uncharacterized protein</fullName>
    </submittedName>
</protein>
<dbReference type="Proteomes" id="UP000838878">
    <property type="component" value="Chromosome 10"/>
</dbReference>
<name>A0A8J9V4L8_9NEOP</name>
<keyword evidence="2" id="KW-1185">Reference proteome</keyword>
<dbReference type="AlphaFoldDB" id="A0A8J9V4L8"/>